<dbReference type="Gene3D" id="3.90.380.10">
    <property type="entry name" value="Naphthalene 1,2-dioxygenase Alpha Subunit, Chain A, domain 1"/>
    <property type="match status" value="1"/>
</dbReference>
<keyword evidence="6" id="KW-0411">Iron-sulfur</keyword>
<evidence type="ECO:0000256" key="5">
    <source>
        <dbReference type="ARBA" id="ARBA00023004"/>
    </source>
</evidence>
<organism evidence="8 9">
    <name type="scientific">Rhizobium aethiopicum</name>
    <dbReference type="NCBI Taxonomy" id="1138170"/>
    <lineage>
        <taxon>Bacteria</taxon>
        <taxon>Pseudomonadati</taxon>
        <taxon>Pseudomonadota</taxon>
        <taxon>Alphaproteobacteria</taxon>
        <taxon>Hyphomicrobiales</taxon>
        <taxon>Rhizobiaceae</taxon>
        <taxon>Rhizobium/Agrobacterium group</taxon>
        <taxon>Rhizobium</taxon>
    </lineage>
</organism>
<proteinExistence type="predicted"/>
<dbReference type="Proteomes" id="UP000198723">
    <property type="component" value="Unassembled WGS sequence"/>
</dbReference>
<dbReference type="CDD" id="cd03469">
    <property type="entry name" value="Rieske_RO_Alpha_N"/>
    <property type="match status" value="1"/>
</dbReference>
<dbReference type="SUPFAM" id="SSF50022">
    <property type="entry name" value="ISP domain"/>
    <property type="match status" value="1"/>
</dbReference>
<keyword evidence="5" id="KW-0408">Iron</keyword>
<dbReference type="Pfam" id="PF00848">
    <property type="entry name" value="Ring_hydroxyl_A"/>
    <property type="match status" value="1"/>
</dbReference>
<dbReference type="InterPro" id="IPR001663">
    <property type="entry name" value="Rng_hydr_dOase-A"/>
</dbReference>
<keyword evidence="2" id="KW-0001">2Fe-2S</keyword>
<evidence type="ECO:0000256" key="6">
    <source>
        <dbReference type="ARBA" id="ARBA00023014"/>
    </source>
</evidence>
<dbReference type="PANTHER" id="PTHR43756:SF5">
    <property type="entry name" value="CHOLINE MONOOXYGENASE, CHLOROPLASTIC"/>
    <property type="match status" value="1"/>
</dbReference>
<sequence length="449" mass="51546">MIKWRHEQFSRRRRKQARFHSFPLEGGSRVHEDTKMDIRSNVLRQLKNRREGFSLEQPFYIDEDYFKLDMEMIYYRDWLFIGHDCELPKAGAYFTVQIGSYPVVIVRGRDNVIRAFHNSCRHRGSRVCTKEHGSSVRLVCPYHQWTYDLDGKLAFARHMGDDFDKTGFNLKPVHCESVAGYIFICLADAAPDFKPVRDKIEPYMAPHRIGETKVAFQSTIIEKGNWKLVWENNRECYHCAANHPELCRTYPEAPSVTGTDGGADDPEIAGHWARCEAAGLPSKFQISPDGQFRTARMPLIEDAESYTMSGKPAVQRRIADDISISHIGTMLLFHYPTTWNHLLGDHAISFRVLPLSANETAVTTKWLVHKDAVEGVDYNLEELTHVWTETNDQDRRIVEENAFGIHSPAYEPGPYSGLHEGGVMQFLEWYSNFMVNRLQGDKAKISAVA</sequence>
<evidence type="ECO:0000313" key="9">
    <source>
        <dbReference type="Proteomes" id="UP000198723"/>
    </source>
</evidence>
<dbReference type="PANTHER" id="PTHR43756">
    <property type="entry name" value="CHOLINE MONOOXYGENASE, CHLOROPLASTIC"/>
    <property type="match status" value="1"/>
</dbReference>
<dbReference type="InterPro" id="IPR036922">
    <property type="entry name" value="Rieske_2Fe-2S_sf"/>
</dbReference>
<dbReference type="EMBL" id="FMAJ01000008">
    <property type="protein sequence ID" value="SCB59791.1"/>
    <property type="molecule type" value="Genomic_DNA"/>
</dbReference>
<dbReference type="PROSITE" id="PS51296">
    <property type="entry name" value="RIESKE"/>
    <property type="match status" value="1"/>
</dbReference>
<dbReference type="GO" id="GO:0005506">
    <property type="term" value="F:iron ion binding"/>
    <property type="evidence" value="ECO:0007669"/>
    <property type="project" value="InterPro"/>
</dbReference>
<dbReference type="InterPro" id="IPR017941">
    <property type="entry name" value="Rieske_2Fe-2S"/>
</dbReference>
<dbReference type="AlphaFoldDB" id="A0A1C3Y5S6"/>
<dbReference type="STRING" id="1138170.GA0061105_108148"/>
<dbReference type="PRINTS" id="PR00090">
    <property type="entry name" value="RNGDIOXGNASE"/>
</dbReference>
<dbReference type="GO" id="GO:0016491">
    <property type="term" value="F:oxidoreductase activity"/>
    <property type="evidence" value="ECO:0007669"/>
    <property type="project" value="UniProtKB-KW"/>
</dbReference>
<evidence type="ECO:0000256" key="1">
    <source>
        <dbReference type="ARBA" id="ARBA00001962"/>
    </source>
</evidence>
<accession>A0A1C3Y5S6</accession>
<dbReference type="Pfam" id="PF00355">
    <property type="entry name" value="Rieske"/>
    <property type="match status" value="1"/>
</dbReference>
<evidence type="ECO:0000313" key="8">
    <source>
        <dbReference type="EMBL" id="SCB59791.1"/>
    </source>
</evidence>
<evidence type="ECO:0000259" key="7">
    <source>
        <dbReference type="PROSITE" id="PS51296"/>
    </source>
</evidence>
<evidence type="ECO:0000256" key="2">
    <source>
        <dbReference type="ARBA" id="ARBA00022714"/>
    </source>
</evidence>
<reference evidence="8 9" key="1">
    <citation type="submission" date="2016-08" db="EMBL/GenBank/DDBJ databases">
        <authorList>
            <person name="Seilhamer J.J."/>
        </authorList>
    </citation>
    <scope>NUCLEOTIDE SEQUENCE [LARGE SCALE GENOMIC DNA]</scope>
    <source>
        <strain evidence="8 9">HBR26</strain>
    </source>
</reference>
<keyword evidence="4" id="KW-0560">Oxidoreductase</keyword>
<name>A0A1C3Y5S6_9HYPH</name>
<dbReference type="GO" id="GO:0051537">
    <property type="term" value="F:2 iron, 2 sulfur cluster binding"/>
    <property type="evidence" value="ECO:0007669"/>
    <property type="project" value="UniProtKB-KW"/>
</dbReference>
<evidence type="ECO:0000256" key="3">
    <source>
        <dbReference type="ARBA" id="ARBA00022723"/>
    </source>
</evidence>
<keyword evidence="3" id="KW-0479">Metal-binding</keyword>
<gene>
    <name evidence="8" type="ORF">GA0061105_108148</name>
</gene>
<protein>
    <submittedName>
        <fullName evidence="8">Rieske 2Fe-2S family protein</fullName>
    </submittedName>
</protein>
<dbReference type="InterPro" id="IPR015879">
    <property type="entry name" value="Ring_hydroxy_dOase_asu_C_dom"/>
</dbReference>
<dbReference type="CDD" id="cd08884">
    <property type="entry name" value="RHO_alpha_C_GbcA-like"/>
    <property type="match status" value="1"/>
</dbReference>
<comment type="cofactor">
    <cofactor evidence="1">
        <name>Fe cation</name>
        <dbReference type="ChEBI" id="CHEBI:24875"/>
    </cofactor>
</comment>
<evidence type="ECO:0000256" key="4">
    <source>
        <dbReference type="ARBA" id="ARBA00023002"/>
    </source>
</evidence>
<dbReference type="SUPFAM" id="SSF55961">
    <property type="entry name" value="Bet v1-like"/>
    <property type="match status" value="1"/>
</dbReference>
<dbReference type="Gene3D" id="2.102.10.10">
    <property type="entry name" value="Rieske [2Fe-2S] iron-sulphur domain"/>
    <property type="match status" value="1"/>
</dbReference>
<feature type="domain" description="Rieske" evidence="7">
    <location>
        <begin position="78"/>
        <end position="184"/>
    </location>
</feature>